<feature type="compositionally biased region" description="Basic and acidic residues" evidence="1">
    <location>
        <begin position="499"/>
        <end position="552"/>
    </location>
</feature>
<dbReference type="InterPro" id="IPR000008">
    <property type="entry name" value="C2_dom"/>
</dbReference>
<dbReference type="PROSITE" id="PS50004">
    <property type="entry name" value="C2"/>
    <property type="match status" value="1"/>
</dbReference>
<dbReference type="EMBL" id="OZ037947">
    <property type="protein sequence ID" value="CAL1706082.1"/>
    <property type="molecule type" value="Genomic_DNA"/>
</dbReference>
<gene>
    <name evidence="3" type="ORF">GFSPODELE1_LOCUS5712</name>
</gene>
<feature type="region of interest" description="Disordered" evidence="1">
    <location>
        <begin position="468"/>
        <end position="552"/>
    </location>
</feature>
<evidence type="ECO:0000313" key="3">
    <source>
        <dbReference type="EMBL" id="CAL1706082.1"/>
    </source>
</evidence>
<proteinExistence type="predicted"/>
<dbReference type="PANTHER" id="PTHR47800">
    <property type="entry name" value="C2 DOMAIN-CONTAINING PROTEIN"/>
    <property type="match status" value="1"/>
</dbReference>
<name>A0ABP1DE11_9APHY</name>
<accession>A0ABP1DE11</accession>
<dbReference type="SUPFAM" id="SSF49562">
    <property type="entry name" value="C2 domain (Calcium/lipid-binding domain, CaLB)"/>
    <property type="match status" value="1"/>
</dbReference>
<dbReference type="SMART" id="SM00239">
    <property type="entry name" value="C2"/>
    <property type="match status" value="1"/>
</dbReference>
<dbReference type="InterPro" id="IPR035892">
    <property type="entry name" value="C2_domain_sf"/>
</dbReference>
<feature type="region of interest" description="Disordered" evidence="1">
    <location>
        <begin position="288"/>
        <end position="313"/>
    </location>
</feature>
<dbReference type="Gene3D" id="2.60.40.150">
    <property type="entry name" value="C2 domain"/>
    <property type="match status" value="1"/>
</dbReference>
<sequence>MGLANGYLYTCEIIFLRATNVPVSDLNNLSSDPYIRAMISAEYGSSIEDEVPQSITYRTHTERRTLNPTFNDKWIFSGIPISGFTLTMRLNDEDPGNRDDHLGRAVVRLPPEGSELTEGWSSGDMECKIHKRKDSVKSRITTFVAKIATRGEVEHRCRVWISVKVLGRAQNQGDNRLYTVGPHRYFQHFSPLLGSFLGSTKAPAVDIANPSLKASTFIANRIQLTGPVPASLRHRYVGFAPFVKAMFKKEGIKGLLLHRALHKQHCSIYKWDKNVVWGVVEGINEKQDEKHEVNGKTTGDAEYTSEDKGDHTTDHLKEESVAFARQFLRMTSHGTHGRIFTYAIMLDGEWRFTETGKQFSIGLLSKHTMHTDVALEIAYSGEFFVRLLHPHSSEGSDDSPPDDPSFYELVIDNDSGTYRPSKDLLPVLQSYLSSPSNLGALGKITALDGFDEKLKRWKEKRAEIKALGTGKGRAIQASLSSSSSSSSDSSSSVSVDGVEGGRKVKESELRAALEEDANRARDNQDEDQVAKEEESVRDDEGNGGEADKENSK</sequence>
<evidence type="ECO:0000313" key="4">
    <source>
        <dbReference type="Proteomes" id="UP001497453"/>
    </source>
</evidence>
<dbReference type="Proteomes" id="UP001497453">
    <property type="component" value="Chromosome 4"/>
</dbReference>
<protein>
    <recommendedName>
        <fullName evidence="2">C2 domain-containing protein</fullName>
    </recommendedName>
</protein>
<dbReference type="Pfam" id="PF00168">
    <property type="entry name" value="C2"/>
    <property type="match status" value="1"/>
</dbReference>
<reference evidence="4" key="1">
    <citation type="submission" date="2024-04" db="EMBL/GenBank/DDBJ databases">
        <authorList>
            <person name="Shaw F."/>
            <person name="Minotto A."/>
        </authorList>
    </citation>
    <scope>NUCLEOTIDE SEQUENCE [LARGE SCALE GENOMIC DNA]</scope>
</reference>
<dbReference type="PANTHER" id="PTHR47800:SF5">
    <property type="entry name" value="FER-1-LIKE PROTEIN 6"/>
    <property type="match status" value="1"/>
</dbReference>
<keyword evidence="4" id="KW-1185">Reference proteome</keyword>
<evidence type="ECO:0000259" key="2">
    <source>
        <dbReference type="PROSITE" id="PS50004"/>
    </source>
</evidence>
<evidence type="ECO:0000256" key="1">
    <source>
        <dbReference type="SAM" id="MobiDB-lite"/>
    </source>
</evidence>
<organism evidence="3 4">
    <name type="scientific">Somion occarium</name>
    <dbReference type="NCBI Taxonomy" id="3059160"/>
    <lineage>
        <taxon>Eukaryota</taxon>
        <taxon>Fungi</taxon>
        <taxon>Dikarya</taxon>
        <taxon>Basidiomycota</taxon>
        <taxon>Agaricomycotina</taxon>
        <taxon>Agaricomycetes</taxon>
        <taxon>Polyporales</taxon>
        <taxon>Cerrenaceae</taxon>
        <taxon>Somion</taxon>
    </lineage>
</organism>
<feature type="compositionally biased region" description="Low complexity" evidence="1">
    <location>
        <begin position="480"/>
        <end position="496"/>
    </location>
</feature>
<feature type="domain" description="C2" evidence="2">
    <location>
        <begin position="1"/>
        <end position="125"/>
    </location>
</feature>